<dbReference type="InterPro" id="IPR036381">
    <property type="entry name" value="Tus_dom1"/>
</dbReference>
<protein>
    <submittedName>
        <fullName evidence="1">Uncharacterized protein</fullName>
    </submittedName>
</protein>
<dbReference type="KEGG" id="maq:Maqu_4214"/>
<gene>
    <name evidence="1" type="ordered locus">Maqu_4214</name>
</gene>
<dbReference type="HOGENOM" id="CLU_711346_0_0_6"/>
<name>A1U7U6_MARN8</name>
<dbReference type="OrthoDB" id="6354133at2"/>
<dbReference type="GO" id="GO:0005737">
    <property type="term" value="C:cytoplasm"/>
    <property type="evidence" value="ECO:0007669"/>
    <property type="project" value="InterPro"/>
</dbReference>
<dbReference type="GO" id="GO:0006274">
    <property type="term" value="P:DNA replication termination"/>
    <property type="evidence" value="ECO:0007669"/>
    <property type="project" value="InterPro"/>
</dbReference>
<proteinExistence type="predicted"/>
<reference evidence="2" key="1">
    <citation type="journal article" date="2011" name="Appl. Environ. Microbiol.">
        <title>Genomic potential of Marinobacter aquaeolei, a biogeochemical 'opportunitroph'.</title>
        <authorList>
            <person name="Singer E."/>
            <person name="Webb E.A."/>
            <person name="Nelson W.C."/>
            <person name="Heidelberg J.F."/>
            <person name="Ivanova N."/>
            <person name="Pati A."/>
            <person name="Edwards K.J."/>
        </authorList>
    </citation>
    <scope>NUCLEOTIDE SEQUENCE [LARGE SCALE GENOMIC DNA]</scope>
    <source>
        <strain evidence="2">ATCC 700491 / DSM 11845 / VT8</strain>
    </source>
</reference>
<accession>A1U7U6</accession>
<dbReference type="Gene3D" id="3.50.14.10">
    <property type="entry name" value="Replication terminator Tus, domain 1 superfamily/Replication terminator Tus"/>
    <property type="match status" value="1"/>
</dbReference>
<dbReference type="EMBL" id="CP000515">
    <property type="protein sequence ID" value="ABM21065.1"/>
    <property type="molecule type" value="Genomic_DNA"/>
</dbReference>
<dbReference type="Proteomes" id="UP000000998">
    <property type="component" value="Plasmid pMAQU01"/>
</dbReference>
<organism evidence="1 2">
    <name type="scientific">Marinobacter nauticus (strain ATCC 700491 / DSM 11845 / VT8)</name>
    <name type="common">Marinobacter aquaeolei</name>
    <dbReference type="NCBI Taxonomy" id="351348"/>
    <lineage>
        <taxon>Bacteria</taxon>
        <taxon>Pseudomonadati</taxon>
        <taxon>Pseudomonadota</taxon>
        <taxon>Gammaproteobacteria</taxon>
        <taxon>Pseudomonadales</taxon>
        <taxon>Marinobacteraceae</taxon>
        <taxon>Marinobacter</taxon>
    </lineage>
</organism>
<dbReference type="AlphaFoldDB" id="A1U7U6"/>
<dbReference type="GO" id="GO:0003677">
    <property type="term" value="F:DNA binding"/>
    <property type="evidence" value="ECO:0007669"/>
    <property type="project" value="InterPro"/>
</dbReference>
<geneLocation type="plasmid" evidence="1 2">
    <name>pMAQU01</name>
</geneLocation>
<sequence length="388" mass="43945">MMTGATENDVQQTNEHSMAIPEAWEMTRAPIQLNLVDTESQLDNLSASEREQLCHSLLGDLRRTYRLLTQQATRVRERVMADRLQGDAAVMSRPHAGDSDTARAMALAAITDWFYQDGQDEKETSVYMGAVAASHETIGAITELNRLKDQFSEGMGKIRTLLGSEDGATELNAIYAALAPNNPLNVRRKVVGAMVRNCIHPRLNIRQLVRQVPALPVCPDRIRWNWTRTPSTVRVTRETLLEILESKQDMAARYDLERVAQCTDPEYSWEKGVSEDCRMGAFCKSATLDDDCSWQTKNVSFKGRLPIFYLAPRLAPYIKNPKPRKNLATHKLKPQMIMGESEMAAHQRKGKTEKQSFLESMTVRRYLAYSMNQSARMNGELQQSHQPI</sequence>
<evidence type="ECO:0000313" key="1">
    <source>
        <dbReference type="EMBL" id="ABM21065.1"/>
    </source>
</evidence>
<dbReference type="RefSeq" id="WP_011783288.1">
    <property type="nucleotide sequence ID" value="NC_008738.1"/>
</dbReference>
<keyword evidence="1" id="KW-0614">Plasmid</keyword>
<evidence type="ECO:0000313" key="2">
    <source>
        <dbReference type="Proteomes" id="UP000000998"/>
    </source>
</evidence>